<gene>
    <name evidence="2" type="ORF">BG011_001346</name>
</gene>
<dbReference type="AlphaFoldDB" id="A0A9P6TVC4"/>
<evidence type="ECO:0000313" key="2">
    <source>
        <dbReference type="EMBL" id="KAG0247527.1"/>
    </source>
</evidence>
<proteinExistence type="predicted"/>
<feature type="region of interest" description="Disordered" evidence="1">
    <location>
        <begin position="132"/>
        <end position="207"/>
    </location>
</feature>
<sequence length="577" mass="65069">MSKSSSLHPFRNAKDVPNVFYFLNTSPFRYDAGDYFKTFSDLHSSKKDTLHHYWKNAINILLSSNSPVFKDNGNRLRAVWKTPDKGLAQFWAQQGRSESIDDDLRANTTFARKRAFRSVRHHYSRAFDAVDKNTSYESSSPQMQQEEKPTQRSKRRRPSISYVEDGVGVLEGAVEKEDEKDSEVEAEDDNASLSSDGSEFLPSRNEAQPSKVATSIFYLAGNGSTGCSKKLWTPWVVEGVDLSNKAWAFREAVCSKAKTVEPLSGSVEKLVVNHIYLFDSKDTGSGLYDVIGATHWAAITSISLKKLLSKDVLAELADYAIDLSMMNHDDAQDSVLDWTGNRDVKKVLSYLLADGFLWDDPDFNELEMIQHVFDPFLKTFISTIKGAVGRWDKVFLPSQERKEDAITEGRGRRPDYFMQCDFPGRKCFAFVMEAKKTSQKAVLQNDLEKVAFLMKDAIDNMARQRVDVPKLKVFGMVVVGVEGVVYSMELAARGIYLMKKYAVVYAPQSQFNLGVLGSSINVFMNLREELIKAIDICRTARLEKPTDLTRPSFGTPIKVTKHGVRTDFPTSPSLRDQ</sequence>
<evidence type="ECO:0000256" key="1">
    <source>
        <dbReference type="SAM" id="MobiDB-lite"/>
    </source>
</evidence>
<organism evidence="2 3">
    <name type="scientific">Mortierella polycephala</name>
    <dbReference type="NCBI Taxonomy" id="41804"/>
    <lineage>
        <taxon>Eukaryota</taxon>
        <taxon>Fungi</taxon>
        <taxon>Fungi incertae sedis</taxon>
        <taxon>Mucoromycota</taxon>
        <taxon>Mortierellomycotina</taxon>
        <taxon>Mortierellomycetes</taxon>
        <taxon>Mortierellales</taxon>
        <taxon>Mortierellaceae</taxon>
        <taxon>Mortierella</taxon>
    </lineage>
</organism>
<dbReference type="Proteomes" id="UP000726737">
    <property type="component" value="Unassembled WGS sequence"/>
</dbReference>
<protein>
    <submittedName>
        <fullName evidence="2">Uncharacterized protein</fullName>
    </submittedName>
</protein>
<evidence type="ECO:0000313" key="3">
    <source>
        <dbReference type="Proteomes" id="UP000726737"/>
    </source>
</evidence>
<dbReference type="EMBL" id="JAAAJA010001348">
    <property type="protein sequence ID" value="KAG0247527.1"/>
    <property type="molecule type" value="Genomic_DNA"/>
</dbReference>
<reference evidence="2" key="1">
    <citation type="journal article" date="2020" name="Fungal Divers.">
        <title>Resolving the Mortierellaceae phylogeny through synthesis of multi-gene phylogenetics and phylogenomics.</title>
        <authorList>
            <person name="Vandepol N."/>
            <person name="Liber J."/>
            <person name="Desiro A."/>
            <person name="Na H."/>
            <person name="Kennedy M."/>
            <person name="Barry K."/>
            <person name="Grigoriev I.V."/>
            <person name="Miller A.N."/>
            <person name="O'Donnell K."/>
            <person name="Stajich J.E."/>
            <person name="Bonito G."/>
        </authorList>
    </citation>
    <scope>NUCLEOTIDE SEQUENCE</scope>
    <source>
        <strain evidence="2">KOD948</strain>
    </source>
</reference>
<dbReference type="OrthoDB" id="2399314at2759"/>
<accession>A0A9P6TVC4</accession>
<comment type="caution">
    <text evidence="2">The sequence shown here is derived from an EMBL/GenBank/DDBJ whole genome shotgun (WGS) entry which is preliminary data.</text>
</comment>
<feature type="compositionally biased region" description="Acidic residues" evidence="1">
    <location>
        <begin position="180"/>
        <end position="190"/>
    </location>
</feature>
<keyword evidence="3" id="KW-1185">Reference proteome</keyword>
<name>A0A9P6TVC4_9FUNG</name>
<feature type="compositionally biased region" description="Polar residues" evidence="1">
    <location>
        <begin position="132"/>
        <end position="144"/>
    </location>
</feature>